<dbReference type="RefSeq" id="WP_376844670.1">
    <property type="nucleotide sequence ID" value="NZ_JBHSFW010000001.1"/>
</dbReference>
<accession>A0ABV9GKI9</accession>
<dbReference type="EMBL" id="JBHSFW010000001">
    <property type="protein sequence ID" value="MFC4617637.1"/>
    <property type="molecule type" value="Genomic_DNA"/>
</dbReference>
<evidence type="ECO:0000256" key="1">
    <source>
        <dbReference type="SAM" id="Phobius"/>
    </source>
</evidence>
<feature type="transmembrane region" description="Helical" evidence="1">
    <location>
        <begin position="72"/>
        <end position="93"/>
    </location>
</feature>
<gene>
    <name evidence="2" type="ORF">ACFO4N_02715</name>
</gene>
<protein>
    <recommendedName>
        <fullName evidence="4">Membrane protein DUF2178</fullName>
    </recommendedName>
</protein>
<evidence type="ECO:0000313" key="2">
    <source>
        <dbReference type="EMBL" id="MFC4617637.1"/>
    </source>
</evidence>
<feature type="transmembrane region" description="Helical" evidence="1">
    <location>
        <begin position="34"/>
        <end position="52"/>
    </location>
</feature>
<reference evidence="3" key="1">
    <citation type="journal article" date="2019" name="Int. J. Syst. Evol. Microbiol.">
        <title>The Global Catalogue of Microorganisms (GCM) 10K type strain sequencing project: providing services to taxonomists for standard genome sequencing and annotation.</title>
        <authorList>
            <consortium name="The Broad Institute Genomics Platform"/>
            <consortium name="The Broad Institute Genome Sequencing Center for Infectious Disease"/>
            <person name="Wu L."/>
            <person name="Ma J."/>
        </authorList>
    </citation>
    <scope>NUCLEOTIDE SEQUENCE [LARGE SCALE GENOMIC DNA]</scope>
    <source>
        <strain evidence="3">CGMCC 1.16306</strain>
    </source>
</reference>
<evidence type="ECO:0008006" key="4">
    <source>
        <dbReference type="Google" id="ProtNLM"/>
    </source>
</evidence>
<proteinExistence type="predicted"/>
<evidence type="ECO:0000313" key="3">
    <source>
        <dbReference type="Proteomes" id="UP001596022"/>
    </source>
</evidence>
<keyword evidence="1" id="KW-1133">Transmembrane helix</keyword>
<feature type="transmembrane region" description="Helical" evidence="1">
    <location>
        <begin position="99"/>
        <end position="121"/>
    </location>
</feature>
<name>A0ABV9GKI9_9BACL</name>
<keyword evidence="3" id="KW-1185">Reference proteome</keyword>
<organism evidence="2 3">
    <name type="scientific">Camelliibacillus cellulosilyticus</name>
    <dbReference type="NCBI Taxonomy" id="2174486"/>
    <lineage>
        <taxon>Bacteria</taxon>
        <taxon>Bacillati</taxon>
        <taxon>Bacillota</taxon>
        <taxon>Bacilli</taxon>
        <taxon>Bacillales</taxon>
        <taxon>Sporolactobacillaceae</taxon>
        <taxon>Camelliibacillus</taxon>
    </lineage>
</organism>
<keyword evidence="1" id="KW-0472">Membrane</keyword>
<keyword evidence="1" id="KW-0812">Transmembrane</keyword>
<sequence length="124" mass="14065">MQYRTLYIILGSFLFIFMGIILVSSALAGDFHPLQIYPMALIAVVCLCNAYLAPQLAKKDERAQYIRQKGMFYAYFAIIGYLLILMLAIYFTLLVISALHVVMLMIFLIVVTIFIAMVIVAKIN</sequence>
<dbReference type="Proteomes" id="UP001596022">
    <property type="component" value="Unassembled WGS sequence"/>
</dbReference>
<feature type="transmembrane region" description="Helical" evidence="1">
    <location>
        <begin position="7"/>
        <end position="28"/>
    </location>
</feature>
<comment type="caution">
    <text evidence="2">The sequence shown here is derived from an EMBL/GenBank/DDBJ whole genome shotgun (WGS) entry which is preliminary data.</text>
</comment>